<feature type="binding site" evidence="2">
    <location>
        <position position="15"/>
    </location>
    <ligand>
        <name>Mg(2+)</name>
        <dbReference type="ChEBI" id="CHEBI:18420"/>
    </ligand>
</feature>
<feature type="binding site" evidence="2">
    <location>
        <position position="186"/>
    </location>
    <ligand>
        <name>substrate</name>
    </ligand>
</feature>
<feature type="binding site" evidence="2">
    <location>
        <begin position="192"/>
        <end position="194"/>
    </location>
    <ligand>
        <name>substrate</name>
    </ligand>
</feature>
<dbReference type="Proteomes" id="UP000823604">
    <property type="component" value="Unassembled WGS sequence"/>
</dbReference>
<feature type="binding site" evidence="2">
    <location>
        <position position="32"/>
    </location>
    <ligand>
        <name>substrate</name>
    </ligand>
</feature>
<keyword evidence="2" id="KW-0479">Metal-binding</keyword>
<feature type="binding site" evidence="2">
    <location>
        <begin position="16"/>
        <end position="19"/>
    </location>
    <ligand>
        <name>substrate</name>
    </ligand>
</feature>
<protein>
    <recommendedName>
        <fullName evidence="2">Isoprenyl transferase</fullName>
        <ecNumber evidence="2">2.5.1.-</ecNumber>
    </recommendedName>
</protein>
<dbReference type="InterPro" id="IPR018520">
    <property type="entry name" value="UPP_synth-like_CS"/>
</dbReference>
<dbReference type="PANTHER" id="PTHR10291">
    <property type="entry name" value="DEHYDRODOLICHYL DIPHOSPHATE SYNTHASE FAMILY MEMBER"/>
    <property type="match status" value="1"/>
</dbReference>
<feature type="binding site" evidence="2">
    <location>
        <position position="64"/>
    </location>
    <ligand>
        <name>substrate</name>
    </ligand>
</feature>
<reference evidence="3" key="1">
    <citation type="submission" date="2020-10" db="EMBL/GenBank/DDBJ databases">
        <authorList>
            <person name="Gilroy R."/>
        </authorList>
    </citation>
    <scope>NUCLEOTIDE SEQUENCE</scope>
    <source>
        <strain evidence="3">B1-8020</strain>
    </source>
</reference>
<comment type="subunit">
    <text evidence="2">Homodimer.</text>
</comment>
<comment type="function">
    <text evidence="2">Catalyzes the condensation of isopentenyl diphosphate (IPP) with allylic pyrophosphates generating different type of terpenoids.</text>
</comment>
<dbReference type="EMBL" id="JADIMA010000046">
    <property type="protein sequence ID" value="MBO8473032.1"/>
    <property type="molecule type" value="Genomic_DNA"/>
</dbReference>
<feature type="binding site" evidence="2">
    <location>
        <position position="28"/>
    </location>
    <ligand>
        <name>substrate</name>
    </ligand>
</feature>
<dbReference type="NCBIfam" id="TIGR00055">
    <property type="entry name" value="uppS"/>
    <property type="match status" value="1"/>
</dbReference>
<name>A0A9D9IHQ7_9BACT</name>
<dbReference type="AlphaFoldDB" id="A0A9D9IHQ7"/>
<feature type="active site" description="Proton acceptor" evidence="2">
    <location>
        <position position="63"/>
    </location>
</feature>
<keyword evidence="1 2" id="KW-0808">Transferase</keyword>
<comment type="cofactor">
    <cofactor evidence="2">
        <name>Mg(2+)</name>
        <dbReference type="ChEBI" id="CHEBI:18420"/>
    </cofactor>
    <text evidence="2">Binds 2 magnesium ions per subunit.</text>
</comment>
<evidence type="ECO:0000313" key="4">
    <source>
        <dbReference type="Proteomes" id="UP000823604"/>
    </source>
</evidence>
<dbReference type="Pfam" id="PF01255">
    <property type="entry name" value="Prenyltransf"/>
    <property type="match status" value="1"/>
</dbReference>
<comment type="caution">
    <text evidence="3">The sequence shown here is derived from an EMBL/GenBank/DDBJ whole genome shotgun (WGS) entry which is preliminary data.</text>
</comment>
<dbReference type="GO" id="GO:0016094">
    <property type="term" value="P:polyprenol biosynthetic process"/>
    <property type="evidence" value="ECO:0007669"/>
    <property type="project" value="TreeGrafter"/>
</dbReference>
<dbReference type="PANTHER" id="PTHR10291:SF0">
    <property type="entry name" value="DEHYDRODOLICHYL DIPHOSPHATE SYNTHASE 2"/>
    <property type="match status" value="1"/>
</dbReference>
<keyword evidence="2" id="KW-0460">Magnesium</keyword>
<dbReference type="HAMAP" id="MF_01139">
    <property type="entry name" value="ISPT"/>
    <property type="match status" value="1"/>
</dbReference>
<evidence type="ECO:0000256" key="2">
    <source>
        <dbReference type="HAMAP-Rule" id="MF_01139"/>
    </source>
</evidence>
<dbReference type="EC" id="2.5.1.-" evidence="2"/>
<reference evidence="3" key="2">
    <citation type="journal article" date="2021" name="PeerJ">
        <title>Extensive microbial diversity within the chicken gut microbiome revealed by metagenomics and culture.</title>
        <authorList>
            <person name="Gilroy R."/>
            <person name="Ravi A."/>
            <person name="Getino M."/>
            <person name="Pursley I."/>
            <person name="Horton D.L."/>
            <person name="Alikhan N.F."/>
            <person name="Baker D."/>
            <person name="Gharbi K."/>
            <person name="Hall N."/>
            <person name="Watson M."/>
            <person name="Adriaenssens E.M."/>
            <person name="Foster-Nyarko E."/>
            <person name="Jarju S."/>
            <person name="Secka A."/>
            <person name="Antonio M."/>
            <person name="Oren A."/>
            <person name="Chaudhuri R.R."/>
            <person name="La Ragione R."/>
            <person name="Hildebrand F."/>
            <person name="Pallen M.J."/>
        </authorList>
    </citation>
    <scope>NUCLEOTIDE SEQUENCE</scope>
    <source>
        <strain evidence="3">B1-8020</strain>
    </source>
</reference>
<proteinExistence type="inferred from homology"/>
<gene>
    <name evidence="3" type="primary">uppS</name>
    <name evidence="3" type="ORF">IAB81_05325</name>
</gene>
<sequence>MTLDNIPRHVAIIMDGNGRWARQRGLNRIFGHRQGAESVRECCKQALVYGVEYLSLFAFSEENWGRPKEEVDALMSLMLDSLINEKKLFLDNDIRFRVIGKTDGVPEEIIRGIGELEEATKDFKTMTLLVFFNYSGKWDIVQAASAYAASVAEAVRAGENPPALDRGDFDGLLATSGVPDPDLLIRTSGEKRLSNFMLWQCAYTEFYFTDVFWPDFREKEWASALESYSNRERRYGKIK</sequence>
<accession>A0A9D9IHQ7</accession>
<evidence type="ECO:0000256" key="1">
    <source>
        <dbReference type="ARBA" id="ARBA00022679"/>
    </source>
</evidence>
<feature type="binding site" evidence="2">
    <location>
        <position position="66"/>
    </location>
    <ligand>
        <name>substrate</name>
    </ligand>
</feature>
<feature type="binding site" evidence="2">
    <location>
        <position position="205"/>
    </location>
    <ligand>
        <name>Mg(2+)</name>
        <dbReference type="ChEBI" id="CHEBI:18420"/>
    </ligand>
</feature>
<dbReference type="InterPro" id="IPR001441">
    <property type="entry name" value="UPP_synth-like"/>
</dbReference>
<dbReference type="InterPro" id="IPR036424">
    <property type="entry name" value="UPP_synth-like_sf"/>
</dbReference>
<organism evidence="3 4">
    <name type="scientific">Candidatus Merdivivens pullicola</name>
    <dbReference type="NCBI Taxonomy" id="2840872"/>
    <lineage>
        <taxon>Bacteria</taxon>
        <taxon>Pseudomonadati</taxon>
        <taxon>Bacteroidota</taxon>
        <taxon>Bacteroidia</taxon>
        <taxon>Bacteroidales</taxon>
        <taxon>Muribaculaceae</taxon>
        <taxon>Muribaculaceae incertae sedis</taxon>
        <taxon>Candidatus Merdivivens</taxon>
    </lineage>
</organism>
<comment type="similarity">
    <text evidence="2">Belongs to the UPP synthase family.</text>
</comment>
<dbReference type="Gene3D" id="3.40.1180.10">
    <property type="entry name" value="Decaprenyl diphosphate synthase-like"/>
    <property type="match status" value="1"/>
</dbReference>
<dbReference type="FunFam" id="3.40.1180.10:FF:000001">
    <property type="entry name" value="(2E,6E)-farnesyl-diphosphate-specific ditrans,polycis-undecaprenyl-diphosphate synthase"/>
    <property type="match status" value="1"/>
</dbReference>
<dbReference type="CDD" id="cd00475">
    <property type="entry name" value="Cis_IPPS"/>
    <property type="match status" value="1"/>
</dbReference>
<dbReference type="GO" id="GO:0045547">
    <property type="term" value="F:ditrans,polycis-polyprenyl diphosphate synthase [(2E,6E)-farnesyl diphosphate specific] activity"/>
    <property type="evidence" value="ECO:0007669"/>
    <property type="project" value="TreeGrafter"/>
</dbReference>
<dbReference type="PROSITE" id="PS01066">
    <property type="entry name" value="UPP_SYNTHASE"/>
    <property type="match status" value="1"/>
</dbReference>
<feature type="binding site" evidence="2">
    <location>
        <position position="20"/>
    </location>
    <ligand>
        <name>substrate</name>
    </ligand>
</feature>
<feature type="binding site" evidence="2">
    <location>
        <begin position="60"/>
        <end position="62"/>
    </location>
    <ligand>
        <name>substrate</name>
    </ligand>
</feature>
<dbReference type="SUPFAM" id="SSF64005">
    <property type="entry name" value="Undecaprenyl diphosphate synthase"/>
    <property type="match status" value="1"/>
</dbReference>
<evidence type="ECO:0000313" key="3">
    <source>
        <dbReference type="EMBL" id="MBO8473032.1"/>
    </source>
</evidence>
<dbReference type="GO" id="GO:0000287">
    <property type="term" value="F:magnesium ion binding"/>
    <property type="evidence" value="ECO:0007669"/>
    <property type="project" value="UniProtKB-UniRule"/>
</dbReference>
<feature type="active site" evidence="2">
    <location>
        <position position="15"/>
    </location>
</feature>